<evidence type="ECO:0000313" key="1">
    <source>
        <dbReference type="EMBL" id="TQL76555.1"/>
    </source>
</evidence>
<dbReference type="EMBL" id="VFOW01000001">
    <property type="protein sequence ID" value="TQL76555.1"/>
    <property type="molecule type" value="Genomic_DNA"/>
</dbReference>
<comment type="caution">
    <text evidence="1">The sequence shown here is derived from an EMBL/GenBank/DDBJ whole genome shotgun (WGS) entry which is preliminary data.</text>
</comment>
<sequence>MSTFSALADRLLTRLVRRGVATAGLDYWVCRDGRWLHCRTGVGCVDEGPC</sequence>
<protein>
    <submittedName>
        <fullName evidence="1">Uncharacterized protein</fullName>
    </submittedName>
</protein>
<name>A0A543AVF3_9ACTN</name>
<dbReference type="AlphaFoldDB" id="A0A543AVF3"/>
<dbReference type="RefSeq" id="WP_170183240.1">
    <property type="nucleotide sequence ID" value="NZ_JBHTGS010000001.1"/>
</dbReference>
<keyword evidence="2" id="KW-1185">Reference proteome</keyword>
<dbReference type="InParanoid" id="A0A543AVF3"/>
<accession>A0A543AVF3</accession>
<reference evidence="1 2" key="1">
    <citation type="submission" date="2019-06" db="EMBL/GenBank/DDBJ databases">
        <title>Sequencing the genomes of 1000 actinobacteria strains.</title>
        <authorList>
            <person name="Klenk H.-P."/>
        </authorList>
    </citation>
    <scope>NUCLEOTIDE SEQUENCE [LARGE SCALE GENOMIC DNA]</scope>
    <source>
        <strain evidence="1 2">DSM 45928</strain>
    </source>
</reference>
<proteinExistence type="predicted"/>
<gene>
    <name evidence="1" type="ORF">FB566_2087</name>
</gene>
<dbReference type="Proteomes" id="UP000317043">
    <property type="component" value="Unassembled WGS sequence"/>
</dbReference>
<organism evidence="1 2">
    <name type="scientific">Stackebrandtia endophytica</name>
    <dbReference type="NCBI Taxonomy" id="1496996"/>
    <lineage>
        <taxon>Bacteria</taxon>
        <taxon>Bacillati</taxon>
        <taxon>Actinomycetota</taxon>
        <taxon>Actinomycetes</taxon>
        <taxon>Glycomycetales</taxon>
        <taxon>Glycomycetaceae</taxon>
        <taxon>Stackebrandtia</taxon>
    </lineage>
</organism>
<evidence type="ECO:0000313" key="2">
    <source>
        <dbReference type="Proteomes" id="UP000317043"/>
    </source>
</evidence>